<evidence type="ECO:0000256" key="2">
    <source>
        <dbReference type="SAM" id="SignalP"/>
    </source>
</evidence>
<feature type="chain" id="PRO_5039219977" description="C-type lectin domain-containing protein" evidence="2">
    <location>
        <begin position="25"/>
        <end position="653"/>
    </location>
</feature>
<dbReference type="InterPro" id="IPR016186">
    <property type="entry name" value="C-type_lectin-like/link_sf"/>
</dbReference>
<sequence length="653" mass="71732">MRMPTNSVCCLAIIFIINTVPTSCISMRKIYTFYSSPRTWNEAKAICTCKFGHLIKVLGQRELSEIQYLDTEEANVWKGQMTAALSSSGIWTGLHDPFIGESLPGRNWTFQDCQAESPDAPLTISGNANEFCAAYTSGFSLVSKDCSETRPFICQRYNGDCWFEPFAEEQSAPGLNPDVNPLVPNLSAAECAMKCRDAVHTPYLGECWGFYYTTTSAPCDLVYRNATDVSSTYVKQANRVSTSDDPDRIFYVRRCFEGETGTGSFSDIVNVASAPDSTCDTDTFPGEAAAGQVCFCATKEHPPIPPAISVADAAAQYERELSIDKGNTSSSLRALTSAEDNRPSAIGVGASLGAGLLAFVFGGLFLLDLPVLISTFKQALQSFCGEPPSNTGTEQALQSFCGETRSNTGTESHFLLWGDTIQHRDRVTLLVYQVLWGDSIQHRDRVTLQALQSFCGENPSNTGTELHCEDIKTGPAVLLWGDPIQHIDRVTLLGYRDFIQQRDRVCSSSFCGETPSNIWTESHYSIQHRDRLINTFKQAPQSFCGGLHPTQGPSKLFSRFRQALQSFCGKTPSNIWTESLLGYRGKLINTFKQALQSFCGETASNTGPSHTVKISRDRVTLLGYRGKLISTFRQALQSFCGETPSNTGTQSHC</sequence>
<organism evidence="4 5">
    <name type="scientific">Dreissena polymorpha</name>
    <name type="common">Zebra mussel</name>
    <name type="synonym">Mytilus polymorpha</name>
    <dbReference type="NCBI Taxonomy" id="45954"/>
    <lineage>
        <taxon>Eukaryota</taxon>
        <taxon>Metazoa</taxon>
        <taxon>Spiralia</taxon>
        <taxon>Lophotrochozoa</taxon>
        <taxon>Mollusca</taxon>
        <taxon>Bivalvia</taxon>
        <taxon>Autobranchia</taxon>
        <taxon>Heteroconchia</taxon>
        <taxon>Euheterodonta</taxon>
        <taxon>Imparidentia</taxon>
        <taxon>Neoheterodontei</taxon>
        <taxon>Myida</taxon>
        <taxon>Dreissenoidea</taxon>
        <taxon>Dreissenidae</taxon>
        <taxon>Dreissena</taxon>
    </lineage>
</organism>
<evidence type="ECO:0000259" key="3">
    <source>
        <dbReference type="PROSITE" id="PS50041"/>
    </source>
</evidence>
<gene>
    <name evidence="4" type="ORF">DPMN_067454</name>
</gene>
<dbReference type="CDD" id="cd00037">
    <property type="entry name" value="CLECT"/>
    <property type="match status" value="1"/>
</dbReference>
<dbReference type="Proteomes" id="UP000828390">
    <property type="component" value="Unassembled WGS sequence"/>
</dbReference>
<dbReference type="AlphaFoldDB" id="A0A9D3YVA6"/>
<keyword evidence="1" id="KW-0472">Membrane</keyword>
<dbReference type="InterPro" id="IPR016187">
    <property type="entry name" value="CTDL_fold"/>
</dbReference>
<keyword evidence="1" id="KW-0812">Transmembrane</keyword>
<dbReference type="SMART" id="SM00034">
    <property type="entry name" value="CLECT"/>
    <property type="match status" value="1"/>
</dbReference>
<reference evidence="4" key="2">
    <citation type="submission" date="2020-11" db="EMBL/GenBank/DDBJ databases">
        <authorList>
            <person name="McCartney M.A."/>
            <person name="Auch B."/>
            <person name="Kono T."/>
            <person name="Mallez S."/>
            <person name="Becker A."/>
            <person name="Gohl D.M."/>
            <person name="Silverstein K.A.T."/>
            <person name="Koren S."/>
            <person name="Bechman K.B."/>
            <person name="Herman A."/>
            <person name="Abrahante J.E."/>
            <person name="Garbe J."/>
        </authorList>
    </citation>
    <scope>NUCLEOTIDE SEQUENCE</scope>
    <source>
        <strain evidence="4">Duluth1</strain>
        <tissue evidence="4">Whole animal</tissue>
    </source>
</reference>
<dbReference type="Gene3D" id="3.10.100.10">
    <property type="entry name" value="Mannose-Binding Protein A, subunit A"/>
    <property type="match status" value="1"/>
</dbReference>
<dbReference type="InterPro" id="IPR001304">
    <property type="entry name" value="C-type_lectin-like"/>
</dbReference>
<dbReference type="Pfam" id="PF00059">
    <property type="entry name" value="Lectin_C"/>
    <property type="match status" value="1"/>
</dbReference>
<accession>A0A9D3YVA6</accession>
<proteinExistence type="predicted"/>
<feature type="domain" description="C-type lectin" evidence="3">
    <location>
        <begin position="31"/>
        <end position="155"/>
    </location>
</feature>
<protein>
    <recommendedName>
        <fullName evidence="3">C-type lectin domain-containing protein</fullName>
    </recommendedName>
</protein>
<feature type="transmembrane region" description="Helical" evidence="1">
    <location>
        <begin position="345"/>
        <end position="367"/>
    </location>
</feature>
<dbReference type="PROSITE" id="PS50041">
    <property type="entry name" value="C_TYPE_LECTIN_2"/>
    <property type="match status" value="1"/>
</dbReference>
<reference evidence="4" key="1">
    <citation type="journal article" date="2019" name="bioRxiv">
        <title>The Genome of the Zebra Mussel, Dreissena polymorpha: A Resource for Invasive Species Research.</title>
        <authorList>
            <person name="McCartney M.A."/>
            <person name="Auch B."/>
            <person name="Kono T."/>
            <person name="Mallez S."/>
            <person name="Zhang Y."/>
            <person name="Obille A."/>
            <person name="Becker A."/>
            <person name="Abrahante J.E."/>
            <person name="Garbe J."/>
            <person name="Badalamenti J.P."/>
            <person name="Herman A."/>
            <person name="Mangelson H."/>
            <person name="Liachko I."/>
            <person name="Sullivan S."/>
            <person name="Sone E.D."/>
            <person name="Koren S."/>
            <person name="Silverstein K.A.T."/>
            <person name="Beckman K.B."/>
            <person name="Gohl D.M."/>
        </authorList>
    </citation>
    <scope>NUCLEOTIDE SEQUENCE</scope>
    <source>
        <strain evidence="4">Duluth1</strain>
        <tissue evidence="4">Whole animal</tissue>
    </source>
</reference>
<evidence type="ECO:0000313" key="4">
    <source>
        <dbReference type="EMBL" id="KAH3708015.1"/>
    </source>
</evidence>
<evidence type="ECO:0000256" key="1">
    <source>
        <dbReference type="SAM" id="Phobius"/>
    </source>
</evidence>
<name>A0A9D3YVA6_DREPO</name>
<feature type="signal peptide" evidence="2">
    <location>
        <begin position="1"/>
        <end position="24"/>
    </location>
</feature>
<keyword evidence="2" id="KW-0732">Signal</keyword>
<dbReference type="SUPFAM" id="SSF56436">
    <property type="entry name" value="C-type lectin-like"/>
    <property type="match status" value="1"/>
</dbReference>
<keyword evidence="5" id="KW-1185">Reference proteome</keyword>
<comment type="caution">
    <text evidence="4">The sequence shown here is derived from an EMBL/GenBank/DDBJ whole genome shotgun (WGS) entry which is preliminary data.</text>
</comment>
<evidence type="ECO:0000313" key="5">
    <source>
        <dbReference type="Proteomes" id="UP000828390"/>
    </source>
</evidence>
<keyword evidence="1" id="KW-1133">Transmembrane helix</keyword>
<dbReference type="EMBL" id="JAIWYP010000014">
    <property type="protein sequence ID" value="KAH3708015.1"/>
    <property type="molecule type" value="Genomic_DNA"/>
</dbReference>